<dbReference type="AlphaFoldDB" id="A0A1G1Y294"/>
<dbReference type="InterPro" id="IPR001667">
    <property type="entry name" value="DDH_dom"/>
</dbReference>
<dbReference type="Gene3D" id="3.90.1640.10">
    <property type="entry name" value="inorganic pyrophosphatase (n-terminal core)"/>
    <property type="match status" value="1"/>
</dbReference>
<evidence type="ECO:0008006" key="5">
    <source>
        <dbReference type="Google" id="ProtNLM"/>
    </source>
</evidence>
<proteinExistence type="predicted"/>
<dbReference type="InterPro" id="IPR051319">
    <property type="entry name" value="Oligoribo/pAp-PDE_c-di-AMP_PDE"/>
</dbReference>
<feature type="domain" description="DHHA1" evidence="2">
    <location>
        <begin position="247"/>
        <end position="308"/>
    </location>
</feature>
<evidence type="ECO:0000259" key="2">
    <source>
        <dbReference type="Pfam" id="PF02272"/>
    </source>
</evidence>
<reference evidence="3 4" key="1">
    <citation type="journal article" date="2016" name="Nat. Commun.">
        <title>Thousands of microbial genomes shed light on interconnected biogeochemical processes in an aquifer system.</title>
        <authorList>
            <person name="Anantharaman K."/>
            <person name="Brown C.T."/>
            <person name="Hug L.A."/>
            <person name="Sharon I."/>
            <person name="Castelle C.J."/>
            <person name="Probst A.J."/>
            <person name="Thomas B.C."/>
            <person name="Singh A."/>
            <person name="Wilkins M.J."/>
            <person name="Karaoz U."/>
            <person name="Brodie E.L."/>
            <person name="Williams K.H."/>
            <person name="Hubbard S.S."/>
            <person name="Banfield J.F."/>
        </authorList>
    </citation>
    <scope>NUCLEOTIDE SEQUENCE [LARGE SCALE GENOMIC DNA]</scope>
</reference>
<gene>
    <name evidence="3" type="ORF">A2744_01645</name>
</gene>
<dbReference type="PANTHER" id="PTHR47618">
    <property type="entry name" value="BIFUNCTIONAL OLIGORIBONUCLEASE AND PAP PHOSPHATASE NRNA"/>
    <property type="match status" value="1"/>
</dbReference>
<dbReference type="Gene3D" id="3.10.310.30">
    <property type="match status" value="1"/>
</dbReference>
<organism evidence="3 4">
    <name type="scientific">Candidatus Buchananbacteria bacterium RIFCSPHIGHO2_01_FULL_44_11</name>
    <dbReference type="NCBI Taxonomy" id="1797535"/>
    <lineage>
        <taxon>Bacteria</taxon>
        <taxon>Candidatus Buchananiibacteriota</taxon>
    </lineage>
</organism>
<dbReference type="GO" id="GO:0003676">
    <property type="term" value="F:nucleic acid binding"/>
    <property type="evidence" value="ECO:0007669"/>
    <property type="project" value="InterPro"/>
</dbReference>
<dbReference type="Proteomes" id="UP000178240">
    <property type="component" value="Unassembled WGS sequence"/>
</dbReference>
<comment type="caution">
    <text evidence="3">The sequence shown here is derived from an EMBL/GenBank/DDBJ whole genome shotgun (WGS) entry which is preliminary data.</text>
</comment>
<accession>A0A1G1Y294</accession>
<dbReference type="SUPFAM" id="SSF64182">
    <property type="entry name" value="DHH phosphoesterases"/>
    <property type="match status" value="1"/>
</dbReference>
<dbReference type="STRING" id="1797535.A2744_01645"/>
<evidence type="ECO:0000259" key="1">
    <source>
        <dbReference type="Pfam" id="PF01368"/>
    </source>
</evidence>
<dbReference type="Pfam" id="PF01368">
    <property type="entry name" value="DHH"/>
    <property type="match status" value="1"/>
</dbReference>
<dbReference type="InterPro" id="IPR003156">
    <property type="entry name" value="DHHA1_dom"/>
</dbReference>
<dbReference type="EMBL" id="MHIE01000005">
    <property type="protein sequence ID" value="OGY46304.1"/>
    <property type="molecule type" value="Genomic_DNA"/>
</dbReference>
<feature type="domain" description="DDH" evidence="1">
    <location>
        <begin position="19"/>
        <end position="163"/>
    </location>
</feature>
<dbReference type="PANTHER" id="PTHR47618:SF1">
    <property type="entry name" value="BIFUNCTIONAL OLIGORIBONUCLEASE AND PAP PHOSPHATASE NRNA"/>
    <property type="match status" value="1"/>
</dbReference>
<protein>
    <recommendedName>
        <fullName evidence="5">DDH domain-containing protein</fullName>
    </recommendedName>
</protein>
<dbReference type="InterPro" id="IPR038763">
    <property type="entry name" value="DHH_sf"/>
</dbReference>
<evidence type="ECO:0000313" key="4">
    <source>
        <dbReference type="Proteomes" id="UP000178240"/>
    </source>
</evidence>
<dbReference type="Pfam" id="PF02272">
    <property type="entry name" value="DHHA1"/>
    <property type="match status" value="1"/>
</dbReference>
<name>A0A1G1Y294_9BACT</name>
<sequence length="322" mass="34733">MVNIADSQKINNLVRGAANILLATHQNPDADALGSLSAFCQWLEQNDKKYDAFCSNLPASNLQFLFDSEKLITDPAVLFESRYDLIVVLDSGDLKRAGLVELVDKYPDSQIINIDHHATNPNFGTVNLVDVYAASTTEILFRLFKAVNFSVSAKTASALLAGIVDDTYNFTNPNTSHDSLAIASQLLLKGAKLSVISDFLGKNKALADLQLWGRILFRLRVNQELGIATTVVTLEDLADAPQGLEVTEGIANFLNNLSGVSATLILRQEDAETIKGSFRTNSDLIDVAKLATILGGGGHRKAAGFKLKGKLVSTPTGGWQVI</sequence>
<evidence type="ECO:0000313" key="3">
    <source>
        <dbReference type="EMBL" id="OGY46304.1"/>
    </source>
</evidence>